<evidence type="ECO:0000313" key="3">
    <source>
        <dbReference type="EMBL" id="DAZ94734.1"/>
    </source>
</evidence>
<reference evidence="3" key="2">
    <citation type="journal article" date="2023" name="Microbiol Resour">
        <title>Decontamination and Annotation of the Draft Genome Sequence of the Oomycete Lagenidium giganteum ARSEF 373.</title>
        <authorList>
            <person name="Morgan W.R."/>
            <person name="Tartar A."/>
        </authorList>
    </citation>
    <scope>NUCLEOTIDE SEQUENCE</scope>
    <source>
        <strain evidence="3">ARSEF 373</strain>
    </source>
</reference>
<dbReference type="AlphaFoldDB" id="A0AAV2YN23"/>
<organism evidence="3 4">
    <name type="scientific">Lagenidium giganteum</name>
    <dbReference type="NCBI Taxonomy" id="4803"/>
    <lineage>
        <taxon>Eukaryota</taxon>
        <taxon>Sar</taxon>
        <taxon>Stramenopiles</taxon>
        <taxon>Oomycota</taxon>
        <taxon>Peronosporomycetes</taxon>
        <taxon>Pythiales</taxon>
        <taxon>Pythiaceae</taxon>
    </lineage>
</organism>
<proteinExistence type="predicted"/>
<accession>A0AAV2YN23</accession>
<keyword evidence="1" id="KW-0862">Zinc</keyword>
<reference evidence="3" key="1">
    <citation type="submission" date="2022-11" db="EMBL/GenBank/DDBJ databases">
        <authorList>
            <person name="Morgan W.R."/>
            <person name="Tartar A."/>
        </authorList>
    </citation>
    <scope>NUCLEOTIDE SEQUENCE</scope>
    <source>
        <strain evidence="3">ARSEF 373</strain>
    </source>
</reference>
<dbReference type="GO" id="GO:0006511">
    <property type="term" value="P:ubiquitin-dependent protein catabolic process"/>
    <property type="evidence" value="ECO:0007669"/>
    <property type="project" value="TreeGrafter"/>
</dbReference>
<dbReference type="SMART" id="SM00184">
    <property type="entry name" value="RING"/>
    <property type="match status" value="1"/>
</dbReference>
<name>A0AAV2YN23_9STRA</name>
<feature type="domain" description="RING-type" evidence="2">
    <location>
        <begin position="111"/>
        <end position="155"/>
    </location>
</feature>
<dbReference type="Gene3D" id="3.30.40.10">
    <property type="entry name" value="Zinc/RING finger domain, C3HC4 (zinc finger)"/>
    <property type="match status" value="1"/>
</dbReference>
<gene>
    <name evidence="3" type="ORF">N0F65_012687</name>
</gene>
<dbReference type="PANTHER" id="PTHR22765:SF434">
    <property type="entry name" value="GB|AAD18119.1-RELATED"/>
    <property type="match status" value="1"/>
</dbReference>
<dbReference type="InterPro" id="IPR051826">
    <property type="entry name" value="E3_ubiquitin-ligase_domain"/>
</dbReference>
<keyword evidence="4" id="KW-1185">Reference proteome</keyword>
<dbReference type="PROSITE" id="PS50089">
    <property type="entry name" value="ZF_RING_2"/>
    <property type="match status" value="1"/>
</dbReference>
<evidence type="ECO:0000313" key="4">
    <source>
        <dbReference type="Proteomes" id="UP001146120"/>
    </source>
</evidence>
<dbReference type="Proteomes" id="UP001146120">
    <property type="component" value="Unassembled WGS sequence"/>
</dbReference>
<dbReference type="GO" id="GO:0008270">
    <property type="term" value="F:zinc ion binding"/>
    <property type="evidence" value="ECO:0007669"/>
    <property type="project" value="UniProtKB-KW"/>
</dbReference>
<evidence type="ECO:0000256" key="1">
    <source>
        <dbReference type="PROSITE-ProRule" id="PRU00175"/>
    </source>
</evidence>
<sequence>MDQACATAKQLRQRQRRARCAPYECSRSRPVAVAIAQSVQRSLALHGADNASTGTGTGTGRRNGGLAQRLELSIKNMEDMAEYVASQRIAQEKSVAVAVANAAEDTQLPMCAICLEAMQKDSVLQPVEALACGHAFHSHCIRTWAQQTRLCPIDRREF</sequence>
<dbReference type="Pfam" id="PF13639">
    <property type="entry name" value="zf-RING_2"/>
    <property type="match status" value="1"/>
</dbReference>
<keyword evidence="1" id="KW-0479">Metal-binding</keyword>
<protein>
    <recommendedName>
        <fullName evidence="2">RING-type domain-containing protein</fullName>
    </recommendedName>
</protein>
<dbReference type="EMBL" id="DAKRPA010000236">
    <property type="protein sequence ID" value="DAZ94734.1"/>
    <property type="molecule type" value="Genomic_DNA"/>
</dbReference>
<dbReference type="GO" id="GO:0061630">
    <property type="term" value="F:ubiquitin protein ligase activity"/>
    <property type="evidence" value="ECO:0007669"/>
    <property type="project" value="TreeGrafter"/>
</dbReference>
<comment type="caution">
    <text evidence="3">The sequence shown here is derived from an EMBL/GenBank/DDBJ whole genome shotgun (WGS) entry which is preliminary data.</text>
</comment>
<dbReference type="SUPFAM" id="SSF57850">
    <property type="entry name" value="RING/U-box"/>
    <property type="match status" value="1"/>
</dbReference>
<dbReference type="PANTHER" id="PTHR22765">
    <property type="entry name" value="RING FINGER AND PROTEASE ASSOCIATED DOMAIN-CONTAINING"/>
    <property type="match status" value="1"/>
</dbReference>
<evidence type="ECO:0000259" key="2">
    <source>
        <dbReference type="PROSITE" id="PS50089"/>
    </source>
</evidence>
<keyword evidence="1" id="KW-0863">Zinc-finger</keyword>
<dbReference type="InterPro" id="IPR013083">
    <property type="entry name" value="Znf_RING/FYVE/PHD"/>
</dbReference>
<dbReference type="InterPro" id="IPR001841">
    <property type="entry name" value="Znf_RING"/>
</dbReference>